<gene>
    <name evidence="1" type="ORF">NRP21_03860</name>
</gene>
<dbReference type="RefSeq" id="WP_257714860.1">
    <property type="nucleotide sequence ID" value="NZ_JANJOU010000002.1"/>
</dbReference>
<reference evidence="1 2" key="1">
    <citation type="submission" date="2022-06" db="EMBL/GenBank/DDBJ databases">
        <title>Roseomonas CN29.</title>
        <authorList>
            <person name="Cheng Y."/>
            <person name="He X."/>
        </authorList>
    </citation>
    <scope>NUCLEOTIDE SEQUENCE [LARGE SCALE GENOMIC DNA]</scope>
    <source>
        <strain evidence="1 2">CN29</strain>
    </source>
</reference>
<organism evidence="1 2">
    <name type="scientific">Roseomonas populi</name>
    <dbReference type="NCBI Taxonomy" id="3121582"/>
    <lineage>
        <taxon>Bacteria</taxon>
        <taxon>Pseudomonadati</taxon>
        <taxon>Pseudomonadota</taxon>
        <taxon>Alphaproteobacteria</taxon>
        <taxon>Acetobacterales</taxon>
        <taxon>Roseomonadaceae</taxon>
        <taxon>Roseomonas</taxon>
    </lineage>
</organism>
<evidence type="ECO:0000313" key="2">
    <source>
        <dbReference type="Proteomes" id="UP001524642"/>
    </source>
</evidence>
<comment type="caution">
    <text evidence="1">The sequence shown here is derived from an EMBL/GenBank/DDBJ whole genome shotgun (WGS) entry which is preliminary data.</text>
</comment>
<proteinExistence type="predicted"/>
<keyword evidence="2" id="KW-1185">Reference proteome</keyword>
<protein>
    <submittedName>
        <fullName evidence="1">Uncharacterized protein</fullName>
    </submittedName>
</protein>
<sequence length="137" mass="15332">MLRYSYLPSDFNPIVLMLGDAEDLRRLGAALRFFAAEPGEKSFDEFDFAQSDAGTRIVIRPAMKQVGMRRPAEDSPLEWLLSPDQAREFADQLDGLAAPDCRSGSEMLGPDAVNVREGIPVKVSRGEFHDRFLVTER</sequence>
<dbReference type="Proteomes" id="UP001524642">
    <property type="component" value="Unassembled WGS sequence"/>
</dbReference>
<name>A0ABT1X1C5_9PROT</name>
<accession>A0ABT1X1C5</accession>
<dbReference type="EMBL" id="JANJOU010000002">
    <property type="protein sequence ID" value="MCR0981183.1"/>
    <property type="molecule type" value="Genomic_DNA"/>
</dbReference>
<evidence type="ECO:0000313" key="1">
    <source>
        <dbReference type="EMBL" id="MCR0981183.1"/>
    </source>
</evidence>